<comment type="caution">
    <text evidence="3">The sequence shown here is derived from an EMBL/GenBank/DDBJ whole genome shotgun (WGS) entry which is preliminary data.</text>
</comment>
<dbReference type="InterPro" id="IPR036938">
    <property type="entry name" value="PAP2/HPO_sf"/>
</dbReference>
<dbReference type="Pfam" id="PF01569">
    <property type="entry name" value="PAP2"/>
    <property type="match status" value="1"/>
</dbReference>
<feature type="domain" description="Phosphatidic acid phosphatase type 2/haloperoxidase" evidence="2">
    <location>
        <begin position="142"/>
        <end position="246"/>
    </location>
</feature>
<dbReference type="EMBL" id="SIRT01000004">
    <property type="protein sequence ID" value="TBN04355.1"/>
    <property type="molecule type" value="Genomic_DNA"/>
</dbReference>
<dbReference type="OrthoDB" id="9773582at2"/>
<protein>
    <submittedName>
        <fullName evidence="3">Phosphatase PAP2 family protein</fullName>
    </submittedName>
</protein>
<proteinExistence type="predicted"/>
<dbReference type="Proteomes" id="UP000291142">
    <property type="component" value="Unassembled WGS sequence"/>
</dbReference>
<dbReference type="CDD" id="cd01610">
    <property type="entry name" value="PAP2_like"/>
    <property type="match status" value="1"/>
</dbReference>
<evidence type="ECO:0000313" key="4">
    <source>
        <dbReference type="Proteomes" id="UP000291142"/>
    </source>
</evidence>
<dbReference type="AlphaFoldDB" id="A0A4V2JAA1"/>
<evidence type="ECO:0000256" key="1">
    <source>
        <dbReference type="SAM" id="SignalP"/>
    </source>
</evidence>
<organism evidence="3 4">
    <name type="scientific">Hyunsoonleella flava</name>
    <dbReference type="NCBI Taxonomy" id="2527939"/>
    <lineage>
        <taxon>Bacteria</taxon>
        <taxon>Pseudomonadati</taxon>
        <taxon>Bacteroidota</taxon>
        <taxon>Flavobacteriia</taxon>
        <taxon>Flavobacteriales</taxon>
        <taxon>Flavobacteriaceae</taxon>
    </lineage>
</organism>
<evidence type="ECO:0000313" key="3">
    <source>
        <dbReference type="EMBL" id="TBN04355.1"/>
    </source>
</evidence>
<reference evidence="3 4" key="1">
    <citation type="submission" date="2019-02" db="EMBL/GenBank/DDBJ databases">
        <title>Hyunsoonleella sp., isolated from marine sediment.</title>
        <authorList>
            <person name="Liu B.-T."/>
        </authorList>
    </citation>
    <scope>NUCLEOTIDE SEQUENCE [LARGE SCALE GENOMIC DNA]</scope>
    <source>
        <strain evidence="3 4">T58</strain>
    </source>
</reference>
<dbReference type="InterPro" id="IPR000326">
    <property type="entry name" value="PAP2/HPO"/>
</dbReference>
<keyword evidence="4" id="KW-1185">Reference proteome</keyword>
<feature type="chain" id="PRO_5020553923" evidence="1">
    <location>
        <begin position="22"/>
        <end position="286"/>
    </location>
</feature>
<dbReference type="Gene3D" id="1.20.144.10">
    <property type="entry name" value="Phosphatidic acid phosphatase type 2/haloperoxidase"/>
    <property type="match status" value="1"/>
</dbReference>
<sequence length="286" mass="31537">MSFLKSFVCFFMLGIFTSISAQSPRGSDSLNLKDDQSIPKLLKHDIKQTLKSVGHSFTRPLHWKGKDFGKLGGFIFGTVALSSLDKETNRFFARNKEDFPKGIRDFGWYFGSPQNYFIANAGLYGFGLATKNEKIRKTSVLIISSSITSGAISSLLKGSVGRSRPNHTGDPFDFKLFSSEPGYHSFPSGHTTLSITMSHAIAKQFDNTWIKVGIYSIGAIAPISRLVDGAHWLTDIAFSTALSIIVVDSIDKFLFNSKAYDYSKTPAKISWNLKLSSNQIGIVGTF</sequence>
<dbReference type="SUPFAM" id="SSF48317">
    <property type="entry name" value="Acid phosphatase/Vanadium-dependent haloperoxidase"/>
    <property type="match status" value="1"/>
</dbReference>
<feature type="signal peptide" evidence="1">
    <location>
        <begin position="1"/>
        <end position="21"/>
    </location>
</feature>
<gene>
    <name evidence="3" type="ORF">EYD45_06980</name>
</gene>
<evidence type="ECO:0000259" key="2">
    <source>
        <dbReference type="Pfam" id="PF01569"/>
    </source>
</evidence>
<name>A0A4V2JAA1_9FLAO</name>
<keyword evidence="1" id="KW-0732">Signal</keyword>
<accession>A0A4V2JAA1</accession>